<keyword evidence="1" id="KW-0812">Transmembrane</keyword>
<dbReference type="Pfam" id="PF03816">
    <property type="entry name" value="LytR_cpsA_psr"/>
    <property type="match status" value="1"/>
</dbReference>
<dbReference type="EMBL" id="DVLL01000005">
    <property type="protein sequence ID" value="HIT58295.1"/>
    <property type="molecule type" value="Genomic_DNA"/>
</dbReference>
<proteinExistence type="predicted"/>
<dbReference type="Proteomes" id="UP000824136">
    <property type="component" value="Unassembled WGS sequence"/>
</dbReference>
<dbReference type="Gene3D" id="3.40.630.190">
    <property type="entry name" value="LCP protein"/>
    <property type="match status" value="1"/>
</dbReference>
<reference evidence="3" key="1">
    <citation type="submission" date="2020-10" db="EMBL/GenBank/DDBJ databases">
        <authorList>
            <person name="Gilroy R."/>
        </authorList>
    </citation>
    <scope>NUCLEOTIDE SEQUENCE</scope>
    <source>
        <strain evidence="3">CHK33-4379</strain>
    </source>
</reference>
<organism evidence="3 4">
    <name type="scientific">Candidatus Faeciplasma pullistercoris</name>
    <dbReference type="NCBI Taxonomy" id="2840800"/>
    <lineage>
        <taxon>Bacteria</taxon>
        <taxon>Bacillati</taxon>
        <taxon>Bacillota</taxon>
        <taxon>Clostridia</taxon>
        <taxon>Eubacteriales</taxon>
        <taxon>Oscillospiraceae</taxon>
        <taxon>Oscillospiraceae incertae sedis</taxon>
        <taxon>Candidatus Faeciplasma</taxon>
    </lineage>
</organism>
<evidence type="ECO:0000313" key="3">
    <source>
        <dbReference type="EMBL" id="HIT58295.1"/>
    </source>
</evidence>
<evidence type="ECO:0000256" key="1">
    <source>
        <dbReference type="SAM" id="Phobius"/>
    </source>
</evidence>
<keyword evidence="1" id="KW-0472">Membrane</keyword>
<feature type="transmembrane region" description="Helical" evidence="1">
    <location>
        <begin position="12"/>
        <end position="37"/>
    </location>
</feature>
<accession>A0A9D1KJL5</accession>
<dbReference type="AlphaFoldDB" id="A0A9D1KJL5"/>
<keyword evidence="1" id="KW-1133">Transmembrane helix</keyword>
<protein>
    <submittedName>
        <fullName evidence="3">LCP family protein</fullName>
    </submittedName>
</protein>
<evidence type="ECO:0000313" key="4">
    <source>
        <dbReference type="Proteomes" id="UP000824136"/>
    </source>
</evidence>
<reference evidence="3" key="2">
    <citation type="journal article" date="2021" name="PeerJ">
        <title>Extensive microbial diversity within the chicken gut microbiome revealed by metagenomics and culture.</title>
        <authorList>
            <person name="Gilroy R."/>
            <person name="Ravi A."/>
            <person name="Getino M."/>
            <person name="Pursley I."/>
            <person name="Horton D.L."/>
            <person name="Alikhan N.F."/>
            <person name="Baker D."/>
            <person name="Gharbi K."/>
            <person name="Hall N."/>
            <person name="Watson M."/>
            <person name="Adriaenssens E.M."/>
            <person name="Foster-Nyarko E."/>
            <person name="Jarju S."/>
            <person name="Secka A."/>
            <person name="Antonio M."/>
            <person name="Oren A."/>
            <person name="Chaudhuri R.R."/>
            <person name="La Ragione R."/>
            <person name="Hildebrand F."/>
            <person name="Pallen M.J."/>
        </authorList>
    </citation>
    <scope>NUCLEOTIDE SEQUENCE</scope>
    <source>
        <strain evidence="3">CHK33-4379</strain>
    </source>
</reference>
<name>A0A9D1KJL5_9FIRM</name>
<evidence type="ECO:0000259" key="2">
    <source>
        <dbReference type="Pfam" id="PF03816"/>
    </source>
</evidence>
<feature type="domain" description="Cell envelope-related transcriptional attenuator" evidence="2">
    <location>
        <begin position="116"/>
        <end position="192"/>
    </location>
</feature>
<dbReference type="InterPro" id="IPR004474">
    <property type="entry name" value="LytR_CpsA_psr"/>
</dbReference>
<comment type="caution">
    <text evidence="3">The sequence shown here is derived from an EMBL/GenBank/DDBJ whole genome shotgun (WGS) entry which is preliminary data.</text>
</comment>
<gene>
    <name evidence="3" type="ORF">IAC39_01010</name>
</gene>
<sequence length="320" mass="35775">MAKKFKGKRSQVKVFLVYMSVMLVCMLIFGAAALFLMDRFVTQPALDRDREEQEALDSEQDSQPLIDYSLYRKTYLFVGADGQDINAMALIRFTPDEGGIEVVPVSELTLSRVGETSGTLQALYESGGMNYLKSAVESTFSVSCDSYIKISNDGWKSLVEYTGGVTSYSFPEELYYKDEESGELTSFSEGTATRTLWGDDIRRIMTYPNYSGGEQARLQVIGELTVSLLNNAFTAHAEDVNSNLQNIFNAIFNNSDTNITTRSFNDVRPAYEYLLDGGYTSATYRIPRGSYDSNGFFTVDPEFIAELSEYFGFTEAEPAQ</sequence>